<organism evidence="3">
    <name type="scientific">Rhipicephalus microplus</name>
    <name type="common">Cattle tick</name>
    <name type="synonym">Boophilus microplus</name>
    <dbReference type="NCBI Taxonomy" id="6941"/>
    <lineage>
        <taxon>Eukaryota</taxon>
        <taxon>Metazoa</taxon>
        <taxon>Ecdysozoa</taxon>
        <taxon>Arthropoda</taxon>
        <taxon>Chelicerata</taxon>
        <taxon>Arachnida</taxon>
        <taxon>Acari</taxon>
        <taxon>Parasitiformes</taxon>
        <taxon>Ixodida</taxon>
        <taxon>Ixodoidea</taxon>
        <taxon>Ixodidae</taxon>
        <taxon>Rhipicephalinae</taxon>
        <taxon>Rhipicephalus</taxon>
        <taxon>Boophilus</taxon>
    </lineage>
</organism>
<name>A0A6M2DB68_RHIMP</name>
<accession>A0A6M2DB68</accession>
<proteinExistence type="predicted"/>
<evidence type="ECO:0000313" key="3">
    <source>
        <dbReference type="EMBL" id="NOV43336.1"/>
    </source>
</evidence>
<keyword evidence="1" id="KW-1133">Transmembrane helix</keyword>
<keyword evidence="2" id="KW-0732">Signal</keyword>
<feature type="chain" id="PRO_5026899679" description="Secreted protein" evidence="2">
    <location>
        <begin position="23"/>
        <end position="78"/>
    </location>
</feature>
<dbReference type="AlphaFoldDB" id="A0A6M2DB68"/>
<keyword evidence="1" id="KW-0812">Transmembrane</keyword>
<feature type="transmembrane region" description="Helical" evidence="1">
    <location>
        <begin position="60"/>
        <end position="76"/>
    </location>
</feature>
<evidence type="ECO:0000256" key="2">
    <source>
        <dbReference type="SAM" id="SignalP"/>
    </source>
</evidence>
<keyword evidence="1" id="KW-0472">Membrane</keyword>
<evidence type="ECO:0000256" key="1">
    <source>
        <dbReference type="SAM" id="Phobius"/>
    </source>
</evidence>
<sequence>MCMFRCSLRLWYLLLGTTAVKAHISKENKAGSTNSETETLISFFCQDILSYLAFRLQKSFLFRFLMLGALYVWPLAQK</sequence>
<feature type="signal peptide" evidence="2">
    <location>
        <begin position="1"/>
        <end position="22"/>
    </location>
</feature>
<protein>
    <recommendedName>
        <fullName evidence="4">Secreted protein</fullName>
    </recommendedName>
</protein>
<dbReference type="EMBL" id="GHWJ01010599">
    <property type="protein sequence ID" value="NOV43336.1"/>
    <property type="molecule type" value="Transcribed_RNA"/>
</dbReference>
<reference evidence="3" key="1">
    <citation type="submission" date="2019-09" db="EMBL/GenBank/DDBJ databases">
        <title>Organ-specific transcriptomic study of the physiology of the cattle tick, Rhipicephalus microplus.</title>
        <authorList>
            <person name="Tirloni L."/>
            <person name="Braz G."/>
            <person name="Gandara A.C.P."/>
            <person name="Sabadin G.A."/>
            <person name="da Silva R.M."/>
            <person name="Guizzo M.G."/>
            <person name="Machado J.A."/>
            <person name="Costa E.P."/>
            <person name="Gomes H.F."/>
            <person name="Moraes J."/>
            <person name="Mota M.B.S."/>
            <person name="Mesquita R.D."/>
            <person name="Alvarenga P.H."/>
            <person name="Alves F."/>
            <person name="Seixas A."/>
            <person name="da Fonseca R.N."/>
            <person name="Fogaca A."/>
            <person name="Logullo C."/>
            <person name="Tanaka A."/>
            <person name="Daffre S."/>
            <person name="Termignoni C."/>
            <person name="Vaz I.S.Jr."/>
            <person name="Oliveira P.L."/>
            <person name="Ribeiro J.M."/>
        </authorList>
    </citation>
    <scope>NUCLEOTIDE SEQUENCE</scope>
    <source>
        <strain evidence="3">Porto Alegre</strain>
    </source>
</reference>
<evidence type="ECO:0008006" key="4">
    <source>
        <dbReference type="Google" id="ProtNLM"/>
    </source>
</evidence>